<organism evidence="3">
    <name type="scientific">termite gut metagenome</name>
    <dbReference type="NCBI Taxonomy" id="433724"/>
    <lineage>
        <taxon>unclassified sequences</taxon>
        <taxon>metagenomes</taxon>
        <taxon>organismal metagenomes</taxon>
    </lineage>
</organism>
<feature type="region of interest" description="Disordered" evidence="2">
    <location>
        <begin position="1131"/>
        <end position="1150"/>
    </location>
</feature>
<evidence type="ECO:0000256" key="2">
    <source>
        <dbReference type="SAM" id="MobiDB-lite"/>
    </source>
</evidence>
<name>A0A5J4SRA4_9ZZZZ</name>
<comment type="caution">
    <text evidence="3">The sequence shown here is derived from an EMBL/GenBank/DDBJ whole genome shotgun (WGS) entry which is preliminary data.</text>
</comment>
<accession>A0A5J4SRA4</accession>
<evidence type="ECO:0000256" key="1">
    <source>
        <dbReference type="SAM" id="Coils"/>
    </source>
</evidence>
<proteinExistence type="predicted"/>
<evidence type="ECO:0000313" key="3">
    <source>
        <dbReference type="EMBL" id="KAA6347820.1"/>
    </source>
</evidence>
<keyword evidence="1" id="KW-0175">Coiled coil</keyword>
<feature type="coiled-coil region" evidence="1">
    <location>
        <begin position="371"/>
        <end position="439"/>
    </location>
</feature>
<feature type="coiled-coil region" evidence="1">
    <location>
        <begin position="984"/>
        <end position="1018"/>
    </location>
</feature>
<gene>
    <name evidence="3" type="ORF">EZS27_004685</name>
</gene>
<protein>
    <submittedName>
        <fullName evidence="3">Uncharacterized protein</fullName>
    </submittedName>
</protein>
<reference evidence="3" key="1">
    <citation type="submission" date="2019-03" db="EMBL/GenBank/DDBJ databases">
        <title>Single cell metagenomics reveals metabolic interactions within the superorganism composed of flagellate Streblomastix strix and complex community of Bacteroidetes bacteria on its surface.</title>
        <authorList>
            <person name="Treitli S.C."/>
            <person name="Kolisko M."/>
            <person name="Husnik F."/>
            <person name="Keeling P."/>
            <person name="Hampl V."/>
        </authorList>
    </citation>
    <scope>NUCLEOTIDE SEQUENCE</scope>
    <source>
        <strain evidence="3">STM</strain>
    </source>
</reference>
<feature type="coiled-coil region" evidence="1">
    <location>
        <begin position="665"/>
        <end position="723"/>
    </location>
</feature>
<dbReference type="AlphaFoldDB" id="A0A5J4SRA4"/>
<sequence length="1223" mass="134295">MNPVEIEFLMRDSLTPGLQKVGKTVSQTSEQIKAKINEQKAVVKTVESDLKDLEKQYARLSPGRAQAEMRAEILAAKKVLEEEKVALQAVEQGFGQTAVSGKRLSARLKEVQNEMIRMRLSGEQGTSAYAELKKEAATLADTIGDVRTETRALADDNSQLAGGMSGISGVAGAFTAATGVMGVFAGENEDLAKIQTKLQGVMAITMGLQQVMNTLNKDSAFRLVTLTKIKNVFTAANVRLATALGISNMAAKVLMGTLTLGLSVAIGGLIYLWDKYSSAQEKAKKQQEEFASKTSETAASVVADFRRMSQEWEALGKDAKARQKYVDENKEAFEKLGVSITNAAEAENLLVDNKDAFVESMLLKAKGAAAMELASEKYKETIKKMLEAEKMPDKTTVYVSPGGYGMGGASSYQVASKKKAKALEEVRELEKEANELIAKSIGFSALEKSLLAGAGIRTATKTKTKTAGGETDKVSVLSGKQSREAIRAVEDLQYQVDAARIAAMRDGGEKTVAAMKLRHEREMLELGRQREDLLQKKREDARALFAADVNNKGKTFDASEIKLSPEEEAAFGEIMKASLQKQGNELETYYRENLKKYQDYNRAYLALQKKFEEERGALIASGATEEELKNWEREWDDASKALARQYAEKEETFQAWMEGVSEMGITQLRETLQIAEQQLAVAKAKAQQTGKNTNDIAILIAQIEELEAKIKELEKDENKDHGEKKWIKTYRAIRQVNGQLKEIGENIGGATGELLSFATNLSSSMLEMIIGIEELSEESITKVTDTADIATKVLARVERASVILTVIGAALQVFDTISKGIKNPFSNEEDKKYVEDLTKTQDAYNQSLSRTALLHDSVWGDNKIENTLSDVMALGDAIDNYNKKLYEQQKKLVDPKGMSRALKAIYTLGQSELFLKDLANGESNNGTVAARDNLRYITQHPGTFKHTKTTDLEGWVKNNLKTDLFGKDDRLNLDAANAVLSTQANNLTKETRESLESLVEYEEQIRAAEDALTAYIADTFGALGDGASDAIVEAFKNGTDAMEEWGEGFEDILENLGKQLMQTLFFQKAFDGLEKDLNDIYTNNTDANQIGTKVQSLLGNFFEGMSGTMTQAEAWYENWAAQAAQNGFDLKGEDKEDAGSSQSGRAGTFQTMSQDTGTKLEGLFTSVQIHVSNIDDKLSGLDAGIYAISGTLNTIAENTAYCKYLKELVETINAMVRDGLKMK</sequence>
<dbReference type="EMBL" id="SNRY01000083">
    <property type="protein sequence ID" value="KAA6347820.1"/>
    <property type="molecule type" value="Genomic_DNA"/>
</dbReference>
<feature type="compositionally biased region" description="Polar residues" evidence="2">
    <location>
        <begin position="1139"/>
        <end position="1150"/>
    </location>
</feature>